<evidence type="ECO:0000256" key="4">
    <source>
        <dbReference type="ARBA" id="ARBA00022449"/>
    </source>
</evidence>
<keyword evidence="6 11" id="KW-1133">Transmembrane helix</keyword>
<dbReference type="Proteomes" id="UP000037688">
    <property type="component" value="Unassembled WGS sequence"/>
</dbReference>
<dbReference type="GO" id="GO:1902600">
    <property type="term" value="P:proton transmembrane transport"/>
    <property type="evidence" value="ECO:0007669"/>
    <property type="project" value="InterPro"/>
</dbReference>
<feature type="transmembrane region" description="Helical" evidence="11">
    <location>
        <begin position="144"/>
        <end position="168"/>
    </location>
</feature>
<dbReference type="GO" id="GO:0015297">
    <property type="term" value="F:antiporter activity"/>
    <property type="evidence" value="ECO:0007669"/>
    <property type="project" value="UniProtKB-KW"/>
</dbReference>
<keyword evidence="7" id="KW-0915">Sodium</keyword>
<comment type="caution">
    <text evidence="13">The sequence shown here is derived from an EMBL/GenBank/DDBJ whole genome shotgun (WGS) entry which is preliminary data.</text>
</comment>
<dbReference type="PATRIC" id="fig|1705561.3.peg.1167"/>
<gene>
    <name evidence="13" type="ORF">AMS66_07170</name>
</gene>
<evidence type="ECO:0000256" key="3">
    <source>
        <dbReference type="ARBA" id="ARBA00022448"/>
    </source>
</evidence>
<evidence type="ECO:0000256" key="11">
    <source>
        <dbReference type="SAM" id="Phobius"/>
    </source>
</evidence>
<dbReference type="PANTHER" id="PTHR43562:SF3">
    <property type="entry name" value="SODIUM ION_PROTON EXCHANGER (EUROFUNG)"/>
    <property type="match status" value="1"/>
</dbReference>
<feature type="transmembrane region" description="Helical" evidence="11">
    <location>
        <begin position="235"/>
        <end position="253"/>
    </location>
</feature>
<evidence type="ECO:0000256" key="2">
    <source>
        <dbReference type="ARBA" id="ARBA00005551"/>
    </source>
</evidence>
<keyword evidence="4" id="KW-0050">Antiport</keyword>
<evidence type="ECO:0000256" key="1">
    <source>
        <dbReference type="ARBA" id="ARBA00004141"/>
    </source>
</evidence>
<dbReference type="Pfam" id="PF00999">
    <property type="entry name" value="Na_H_Exchanger"/>
    <property type="match status" value="1"/>
</dbReference>
<dbReference type="NCBIfam" id="TIGR00932">
    <property type="entry name" value="2a37"/>
    <property type="match status" value="1"/>
</dbReference>
<keyword evidence="10" id="KW-0739">Sodium transport</keyword>
<keyword evidence="8" id="KW-0406">Ion transport</keyword>
<dbReference type="PANTHER" id="PTHR43562">
    <property type="entry name" value="NAPA-TYPE SODIUM/HYDROGEN ANTIPORTER"/>
    <property type="match status" value="1"/>
</dbReference>
<dbReference type="GO" id="GO:0006814">
    <property type="term" value="P:sodium ion transport"/>
    <property type="evidence" value="ECO:0007669"/>
    <property type="project" value="UniProtKB-KW"/>
</dbReference>
<dbReference type="InterPro" id="IPR004771">
    <property type="entry name" value="K/H_exchanger"/>
</dbReference>
<dbReference type="Gene3D" id="1.20.1530.20">
    <property type="match status" value="1"/>
</dbReference>
<reference evidence="13 14" key="1">
    <citation type="submission" date="2015-08" db="EMBL/GenBank/DDBJ databases">
        <title>Draft genome sequence of cellulolytic and xylanolytic Paenibacillus sp. A59, isolated from a decaying forest soil from Patagonia, Argentina.</title>
        <authorList>
            <person name="Ghio S."/>
            <person name="Caceres A.M."/>
            <person name="Talia P."/>
            <person name="Grasso D."/>
            <person name="Campos E."/>
        </authorList>
    </citation>
    <scope>NUCLEOTIDE SEQUENCE [LARGE SCALE GENOMIC DNA]</scope>
    <source>
        <strain evidence="13 14">A59</strain>
    </source>
</reference>
<feature type="transmembrane region" description="Helical" evidence="11">
    <location>
        <begin position="353"/>
        <end position="372"/>
    </location>
</feature>
<keyword evidence="5 11" id="KW-0812">Transmembrane</keyword>
<dbReference type="EMBL" id="LITU01000045">
    <property type="protein sequence ID" value="KOY17128.1"/>
    <property type="molecule type" value="Genomic_DNA"/>
</dbReference>
<feature type="transmembrane region" description="Helical" evidence="11">
    <location>
        <begin position="265"/>
        <end position="283"/>
    </location>
</feature>
<dbReference type="InterPro" id="IPR038770">
    <property type="entry name" value="Na+/solute_symporter_sf"/>
</dbReference>
<proteinExistence type="inferred from homology"/>
<organism evidence="13 14">
    <name type="scientific">Paenibacillus xylanivorans</name>
    <dbReference type="NCBI Taxonomy" id="1705561"/>
    <lineage>
        <taxon>Bacteria</taxon>
        <taxon>Bacillati</taxon>
        <taxon>Bacillota</taxon>
        <taxon>Bacilli</taxon>
        <taxon>Bacillales</taxon>
        <taxon>Paenibacillaceae</taxon>
        <taxon>Paenibacillus</taxon>
    </lineage>
</organism>
<evidence type="ECO:0000313" key="13">
    <source>
        <dbReference type="EMBL" id="KOY17128.1"/>
    </source>
</evidence>
<evidence type="ECO:0000256" key="8">
    <source>
        <dbReference type="ARBA" id="ARBA00023065"/>
    </source>
</evidence>
<dbReference type="GO" id="GO:0016020">
    <property type="term" value="C:membrane"/>
    <property type="evidence" value="ECO:0007669"/>
    <property type="project" value="UniProtKB-SubCell"/>
</dbReference>
<comment type="similarity">
    <text evidence="2">Belongs to the monovalent cation:proton antiporter 2 (CPA2) transporter (TC 2.A.37) family.</text>
</comment>
<evidence type="ECO:0000313" key="14">
    <source>
        <dbReference type="Proteomes" id="UP000037688"/>
    </source>
</evidence>
<sequence length="396" mass="41931">MEFILVLALILIFTKLAGDLSVRLGQPSVLGKLIVGVILGPALLGWVQPNDFIHYMAEIGVLLLMFIAGLETDLEQLKKNWKAAFAVAVGGIILPFIGGYGSAIAFGMSQTHALFFGLLFCATSVSISVQTLKDMDQLGSREGTTILGAAVVDDVLVVVILAVMMSLLGTGAGDTSIPLLIGKKLLFFVIIIAASWFLVPRIMKWMAPLKVTETVITAGLIICFGFSYFAEWMGVAGIIGAFAAGIAISQTNFKHEVETKLEPIAYSIFVPVFFVSIGLNVTFEGVGSQIWFIVVISLIAIVTKLLGGGAGARLTGFDRSSSLAIGAGMISRGEVALIIASTGLASGLLDPEYFTSVVIMVIVTTLVTPPLLKITFARKKGEARVEKGIEDSHLSG</sequence>
<feature type="transmembrane region" description="Helical" evidence="11">
    <location>
        <begin position="52"/>
        <end position="71"/>
    </location>
</feature>
<feature type="transmembrane region" description="Helical" evidence="11">
    <location>
        <begin position="180"/>
        <end position="199"/>
    </location>
</feature>
<evidence type="ECO:0000256" key="10">
    <source>
        <dbReference type="ARBA" id="ARBA00023201"/>
    </source>
</evidence>
<name>A0A0M9BQP4_9BACL</name>
<comment type="subcellular location">
    <subcellularLocation>
        <location evidence="1">Membrane</location>
        <topology evidence="1">Multi-pass membrane protein</topology>
    </subcellularLocation>
</comment>
<evidence type="ECO:0000256" key="9">
    <source>
        <dbReference type="ARBA" id="ARBA00023136"/>
    </source>
</evidence>
<evidence type="ECO:0000256" key="7">
    <source>
        <dbReference type="ARBA" id="ARBA00023053"/>
    </source>
</evidence>
<dbReference type="GO" id="GO:0008324">
    <property type="term" value="F:monoatomic cation transmembrane transporter activity"/>
    <property type="evidence" value="ECO:0007669"/>
    <property type="project" value="InterPro"/>
</dbReference>
<feature type="transmembrane region" description="Helical" evidence="11">
    <location>
        <begin position="83"/>
        <end position="107"/>
    </location>
</feature>
<feature type="transmembrane region" description="Helical" evidence="11">
    <location>
        <begin position="113"/>
        <end position="132"/>
    </location>
</feature>
<evidence type="ECO:0000256" key="6">
    <source>
        <dbReference type="ARBA" id="ARBA00022989"/>
    </source>
</evidence>
<evidence type="ECO:0000256" key="5">
    <source>
        <dbReference type="ARBA" id="ARBA00022692"/>
    </source>
</evidence>
<dbReference type="OrthoDB" id="9793589at2"/>
<keyword evidence="3" id="KW-0813">Transport</keyword>
<evidence type="ECO:0000259" key="12">
    <source>
        <dbReference type="Pfam" id="PF00999"/>
    </source>
</evidence>
<accession>A0A0M9BQP4</accession>
<feature type="transmembrane region" description="Helical" evidence="11">
    <location>
        <begin position="289"/>
        <end position="311"/>
    </location>
</feature>
<feature type="domain" description="Cation/H+ exchanger transmembrane" evidence="12">
    <location>
        <begin position="11"/>
        <end position="375"/>
    </location>
</feature>
<dbReference type="RefSeq" id="WP_053780147.1">
    <property type="nucleotide sequence ID" value="NZ_LITU01000045.1"/>
</dbReference>
<keyword evidence="14" id="KW-1185">Reference proteome</keyword>
<dbReference type="AlphaFoldDB" id="A0A0M9BQP4"/>
<keyword evidence="9 11" id="KW-0472">Membrane</keyword>
<protein>
    <submittedName>
        <fullName evidence="13">Sodium:proton antiporter</fullName>
    </submittedName>
</protein>
<dbReference type="InterPro" id="IPR006153">
    <property type="entry name" value="Cation/H_exchanger_TM"/>
</dbReference>